<name>A0A432LL02_9BACT</name>
<dbReference type="InterPro" id="IPR008969">
    <property type="entry name" value="CarboxyPept-like_regulatory"/>
</dbReference>
<dbReference type="GO" id="GO:0009279">
    <property type="term" value="C:cell outer membrane"/>
    <property type="evidence" value="ECO:0007669"/>
    <property type="project" value="UniProtKB-SubCell"/>
</dbReference>
<evidence type="ECO:0000256" key="1">
    <source>
        <dbReference type="ARBA" id="ARBA00004571"/>
    </source>
</evidence>
<dbReference type="SUPFAM" id="SSF49464">
    <property type="entry name" value="Carboxypeptidase regulatory domain-like"/>
    <property type="match status" value="1"/>
</dbReference>
<evidence type="ECO:0000256" key="2">
    <source>
        <dbReference type="ARBA" id="ARBA00022448"/>
    </source>
</evidence>
<keyword evidence="6" id="KW-0472">Membrane</keyword>
<evidence type="ECO:0000256" key="3">
    <source>
        <dbReference type="ARBA" id="ARBA00022452"/>
    </source>
</evidence>
<keyword evidence="3" id="KW-1134">Transmembrane beta strand</keyword>
<sequence>MALLLMAMPASAQVTARARVTDRLTGEPLPGAWIRVAGSSRNAVVADAEGFFTLHTDSATTNIIISFLGYNELKERLRNNATYRLTPSTTMLKEVVVTATERRGLTSSSVIGKQAMKHLQPSSMSDLMELLPGGMASDPNLTSPNIIKLRETGRPAGKYNTSSLGTSFVIDGAPMSTNADMQHANGAWDSKTTSRDFTNSGVDMRSISTDDVEQVEVVRGIPGVEYGDLTSGLVKVKRRRGGHGLQARFKADMESKLLHVSKGLEWGEKRWTLNLSADWLKANGDPRNVLETYQRLSFSVRGGHQWQSRRRQWSAALNLDYSGSFDDDDIDPELNYGGVDSYKSDRNRWAANFSLRQDSRSEDDWWRSAELLASVNFEKNILDRQRLVQIDHGQPAAVTREEGESKAVIIYPYKYTGRHKVDGRPIGIFVKAQADFSLPSSWMSNRLKAGVDWQYDKNLGKGQLFDPMFPLYVGLSTRQRKYSDVPAEMQLSGFAEADITIPMGRHQLQLVAGLRNSSMMNLSSRYDLCGKVYADPRINAGWSLPPISLGGTPLNLQLRGGWGKHTKMPTINQLYPETLFIDMVEMNYWHEKRELRSVWLQTYIKDPTNYHLHAARNNKWEMSIDASWRGHRLIVTYFEEDMKSGFRPMTDYHSYAYKWYDTSGIDHNSITTAPDPHTLPYEVRHSLRSTGQTGNGSRTQKRGVEYTYSSPRWPLLATRLTVTGAWLKSQYRNSMVVQEHVSRTVGGRNIELVGFYNDDDGYIREMWNTNFTFDTDVPRLALGFSVSAQCMWYTAREHMHKEARPVSYMTADGSLHPFTEADATDIERQFLVRTYNSGIEKRQTVPFYMNLNLKATKRLLADHLMVALFVNKIFDLHPDYTRNNYTTRRYVTPYFGLEINFNL</sequence>
<evidence type="ECO:0000259" key="8">
    <source>
        <dbReference type="Pfam" id="PF07715"/>
    </source>
</evidence>
<dbReference type="InterPro" id="IPR039426">
    <property type="entry name" value="TonB-dep_rcpt-like"/>
</dbReference>
<evidence type="ECO:0000313" key="10">
    <source>
        <dbReference type="Proteomes" id="UP000278983"/>
    </source>
</evidence>
<dbReference type="GO" id="GO:0044718">
    <property type="term" value="P:siderophore transmembrane transport"/>
    <property type="evidence" value="ECO:0007669"/>
    <property type="project" value="TreeGrafter"/>
</dbReference>
<evidence type="ECO:0000256" key="5">
    <source>
        <dbReference type="ARBA" id="ARBA00022729"/>
    </source>
</evidence>
<organism evidence="9 10">
    <name type="scientific">Prevotella koreensis</name>
    <dbReference type="NCBI Taxonomy" id="2490854"/>
    <lineage>
        <taxon>Bacteria</taxon>
        <taxon>Pseudomonadati</taxon>
        <taxon>Bacteroidota</taxon>
        <taxon>Bacteroidia</taxon>
        <taxon>Bacteroidales</taxon>
        <taxon>Prevotellaceae</taxon>
        <taxon>Prevotella</taxon>
    </lineage>
</organism>
<dbReference type="Gene3D" id="2.40.170.20">
    <property type="entry name" value="TonB-dependent receptor, beta-barrel domain"/>
    <property type="match status" value="1"/>
</dbReference>
<comment type="caution">
    <text evidence="9">The sequence shown here is derived from an EMBL/GenBank/DDBJ whole genome shotgun (WGS) entry which is preliminary data.</text>
</comment>
<dbReference type="Pfam" id="PF07715">
    <property type="entry name" value="Plug"/>
    <property type="match status" value="1"/>
</dbReference>
<dbReference type="Pfam" id="PF13715">
    <property type="entry name" value="CarbopepD_reg_2"/>
    <property type="match status" value="1"/>
</dbReference>
<dbReference type="Proteomes" id="UP000278983">
    <property type="component" value="Unassembled WGS sequence"/>
</dbReference>
<feature type="domain" description="TonB-dependent receptor plug" evidence="8">
    <location>
        <begin position="105"/>
        <end position="230"/>
    </location>
</feature>
<dbReference type="Gene3D" id="2.60.40.1120">
    <property type="entry name" value="Carboxypeptidase-like, regulatory domain"/>
    <property type="match status" value="1"/>
</dbReference>
<evidence type="ECO:0000256" key="6">
    <source>
        <dbReference type="ARBA" id="ARBA00023136"/>
    </source>
</evidence>
<keyword evidence="9" id="KW-0675">Receptor</keyword>
<evidence type="ECO:0000256" key="4">
    <source>
        <dbReference type="ARBA" id="ARBA00022692"/>
    </source>
</evidence>
<dbReference type="AlphaFoldDB" id="A0A432LL02"/>
<gene>
    <name evidence="9" type="ORF">EHV08_06915</name>
</gene>
<reference evidence="9 10" key="1">
    <citation type="submission" date="2018-12" db="EMBL/GenBank/DDBJ databases">
        <title>Genome sequencing of Prevotella sp. KCOM 3155 (= JS262).</title>
        <authorList>
            <person name="Kook J.-K."/>
            <person name="Park S.-N."/>
            <person name="Lim Y.K."/>
        </authorList>
    </citation>
    <scope>NUCLEOTIDE SEQUENCE [LARGE SCALE GENOMIC DNA]</scope>
    <source>
        <strain evidence="9 10">KCOM 3155</strain>
    </source>
</reference>
<dbReference type="RefSeq" id="WP_126678673.1">
    <property type="nucleotide sequence ID" value="NZ_RYYU01000001.1"/>
</dbReference>
<dbReference type="InterPro" id="IPR037066">
    <property type="entry name" value="Plug_dom_sf"/>
</dbReference>
<dbReference type="InterPro" id="IPR012910">
    <property type="entry name" value="Plug_dom"/>
</dbReference>
<dbReference type="GO" id="GO:0015344">
    <property type="term" value="F:siderophore uptake transmembrane transporter activity"/>
    <property type="evidence" value="ECO:0007669"/>
    <property type="project" value="TreeGrafter"/>
</dbReference>
<accession>A0A432LL02</accession>
<dbReference type="PANTHER" id="PTHR30069:SF29">
    <property type="entry name" value="HEMOGLOBIN AND HEMOGLOBIN-HAPTOGLOBIN-BINDING PROTEIN 1-RELATED"/>
    <property type="match status" value="1"/>
</dbReference>
<evidence type="ECO:0000256" key="7">
    <source>
        <dbReference type="ARBA" id="ARBA00023237"/>
    </source>
</evidence>
<keyword evidence="10" id="KW-1185">Reference proteome</keyword>
<dbReference type="PANTHER" id="PTHR30069">
    <property type="entry name" value="TONB-DEPENDENT OUTER MEMBRANE RECEPTOR"/>
    <property type="match status" value="1"/>
</dbReference>
<keyword evidence="7" id="KW-0998">Cell outer membrane</keyword>
<dbReference type="Gene3D" id="2.170.130.10">
    <property type="entry name" value="TonB-dependent receptor, plug domain"/>
    <property type="match status" value="1"/>
</dbReference>
<dbReference type="EMBL" id="RYYU01000001">
    <property type="protein sequence ID" value="RUL59514.1"/>
    <property type="molecule type" value="Genomic_DNA"/>
</dbReference>
<dbReference type="InterPro" id="IPR036942">
    <property type="entry name" value="Beta-barrel_TonB_sf"/>
</dbReference>
<proteinExistence type="predicted"/>
<comment type="subcellular location">
    <subcellularLocation>
        <location evidence="1">Cell outer membrane</location>
        <topology evidence="1">Multi-pass membrane protein</topology>
    </subcellularLocation>
</comment>
<dbReference type="SUPFAM" id="SSF56935">
    <property type="entry name" value="Porins"/>
    <property type="match status" value="1"/>
</dbReference>
<keyword evidence="5" id="KW-0732">Signal</keyword>
<dbReference type="OrthoDB" id="1151166at2"/>
<keyword evidence="4" id="KW-0812">Transmembrane</keyword>
<keyword evidence="2" id="KW-0813">Transport</keyword>
<protein>
    <submittedName>
        <fullName evidence="9">TonB-dependent receptor</fullName>
    </submittedName>
</protein>
<evidence type="ECO:0000313" key="9">
    <source>
        <dbReference type="EMBL" id="RUL59514.1"/>
    </source>
</evidence>